<organism evidence="1 2">
    <name type="scientific">Pistacia integerrima</name>
    <dbReference type="NCBI Taxonomy" id="434235"/>
    <lineage>
        <taxon>Eukaryota</taxon>
        <taxon>Viridiplantae</taxon>
        <taxon>Streptophyta</taxon>
        <taxon>Embryophyta</taxon>
        <taxon>Tracheophyta</taxon>
        <taxon>Spermatophyta</taxon>
        <taxon>Magnoliopsida</taxon>
        <taxon>eudicotyledons</taxon>
        <taxon>Gunneridae</taxon>
        <taxon>Pentapetalae</taxon>
        <taxon>rosids</taxon>
        <taxon>malvids</taxon>
        <taxon>Sapindales</taxon>
        <taxon>Anacardiaceae</taxon>
        <taxon>Pistacia</taxon>
    </lineage>
</organism>
<evidence type="ECO:0000313" key="2">
    <source>
        <dbReference type="Proteomes" id="UP001163603"/>
    </source>
</evidence>
<proteinExistence type="predicted"/>
<gene>
    <name evidence="1" type="ORF">Pint_01218</name>
</gene>
<protein>
    <submittedName>
        <fullName evidence="1">Uncharacterized protein</fullName>
    </submittedName>
</protein>
<name>A0ACC0ZIM0_9ROSI</name>
<accession>A0ACC0ZIM0</accession>
<evidence type="ECO:0000313" key="1">
    <source>
        <dbReference type="EMBL" id="KAJ0051958.1"/>
    </source>
</evidence>
<dbReference type="EMBL" id="CM047736">
    <property type="protein sequence ID" value="KAJ0051958.1"/>
    <property type="molecule type" value="Genomic_DNA"/>
</dbReference>
<keyword evidence="2" id="KW-1185">Reference proteome</keyword>
<comment type="caution">
    <text evidence="1">The sequence shown here is derived from an EMBL/GenBank/DDBJ whole genome shotgun (WGS) entry which is preliminary data.</text>
</comment>
<sequence length="308" mass="34396">MELFHKLMNILLPPIAFVALLFLLPPYLVFKVLHCIKRHIFCENVAGKVVVITGAASGIGEQMAYEYAKRGANLVLVDLKPLGSVVERAQHLGSRDVVAVSADVSVIQDCKRFVDTAINHFGRLDHLVNNAGVARGRLFKNVDFISDFTPTMDINFWGTVYDTHFAIPHLRKSKGKIIVIASTCGWYPIPRLSFYNASKAAIISFYETLRTEIGWEIGITIGLGFIPMETKEECAKAIVKSACRGDKYLVEPSWVRVLFLFKAVCPEVIEYCNRLAFRVSRSRTSIRNAAGKKNLKGSLTQSIEQKAE</sequence>
<dbReference type="Proteomes" id="UP001163603">
    <property type="component" value="Chromosome 1"/>
</dbReference>
<reference evidence="2" key="1">
    <citation type="journal article" date="2023" name="G3 (Bethesda)">
        <title>Genome assembly and association tests identify interacting loci associated with vigor, precocity, and sex in interspecific pistachio rootstocks.</title>
        <authorList>
            <person name="Palmer W."/>
            <person name="Jacygrad E."/>
            <person name="Sagayaradj S."/>
            <person name="Cavanaugh K."/>
            <person name="Han R."/>
            <person name="Bertier L."/>
            <person name="Beede B."/>
            <person name="Kafkas S."/>
            <person name="Golino D."/>
            <person name="Preece J."/>
            <person name="Michelmore R."/>
        </authorList>
    </citation>
    <scope>NUCLEOTIDE SEQUENCE [LARGE SCALE GENOMIC DNA]</scope>
</reference>